<dbReference type="VEuPathDB" id="FungiDB:A1O9_08985"/>
<dbReference type="OrthoDB" id="3830579at2759"/>
<gene>
    <name evidence="1" type="ORF">A1O9_08985</name>
</gene>
<dbReference type="RefSeq" id="XP_013257133.1">
    <property type="nucleotide sequence ID" value="XM_013401679.1"/>
</dbReference>
<dbReference type="AlphaFoldDB" id="A0A072P5H9"/>
<name>A0A072P5H9_9EURO</name>
<dbReference type="GeneID" id="25283895"/>
<evidence type="ECO:0008006" key="3">
    <source>
        <dbReference type="Google" id="ProtNLM"/>
    </source>
</evidence>
<evidence type="ECO:0000313" key="1">
    <source>
        <dbReference type="EMBL" id="KEF54543.1"/>
    </source>
</evidence>
<dbReference type="EMBL" id="AMGV01000009">
    <property type="protein sequence ID" value="KEF54543.1"/>
    <property type="molecule type" value="Genomic_DNA"/>
</dbReference>
<reference evidence="1 2" key="1">
    <citation type="submission" date="2013-03" db="EMBL/GenBank/DDBJ databases">
        <title>The Genome Sequence of Exophiala aquamarina CBS 119918.</title>
        <authorList>
            <consortium name="The Broad Institute Genomics Platform"/>
            <person name="Cuomo C."/>
            <person name="de Hoog S."/>
            <person name="Gorbushina A."/>
            <person name="Walker B."/>
            <person name="Young S.K."/>
            <person name="Zeng Q."/>
            <person name="Gargeya S."/>
            <person name="Fitzgerald M."/>
            <person name="Haas B."/>
            <person name="Abouelleil A."/>
            <person name="Allen A.W."/>
            <person name="Alvarado L."/>
            <person name="Arachchi H.M."/>
            <person name="Berlin A.M."/>
            <person name="Chapman S.B."/>
            <person name="Gainer-Dewar J."/>
            <person name="Goldberg J."/>
            <person name="Griggs A."/>
            <person name="Gujja S."/>
            <person name="Hansen M."/>
            <person name="Howarth C."/>
            <person name="Imamovic A."/>
            <person name="Ireland A."/>
            <person name="Larimer J."/>
            <person name="McCowan C."/>
            <person name="Murphy C."/>
            <person name="Pearson M."/>
            <person name="Poon T.W."/>
            <person name="Priest M."/>
            <person name="Roberts A."/>
            <person name="Saif S."/>
            <person name="Shea T."/>
            <person name="Sisk P."/>
            <person name="Sykes S."/>
            <person name="Wortman J."/>
            <person name="Nusbaum C."/>
            <person name="Birren B."/>
        </authorList>
    </citation>
    <scope>NUCLEOTIDE SEQUENCE [LARGE SCALE GENOMIC DNA]</scope>
    <source>
        <strain evidence="1 2">CBS 119918</strain>
    </source>
</reference>
<comment type="caution">
    <text evidence="1">The sequence shown here is derived from an EMBL/GenBank/DDBJ whole genome shotgun (WGS) entry which is preliminary data.</text>
</comment>
<proteinExistence type="predicted"/>
<protein>
    <recommendedName>
        <fullName evidence="3">ABM domain-containing protein</fullName>
    </recommendedName>
</protein>
<sequence>MDMHIASPTVAFPSACTQMIVLRLRPGISVKDFQGASVLKEVIEDLEKPPDVRRVYWGTGLETPNMLHLHVVRERLHQHYDFLASSSYVGLKTKFGSITEGEPTIRHAFLVEYTPECESLGRGAPFTGTAIYVDTDGAWDHAWQLWATIVPRVKGCMGVAGGYIVEPIDGHERCFIAWVGWNTTEEHEAYHHTKHWRDRRAILEQGHKGYREYCHVMFNNSHSPPKSLL</sequence>
<dbReference type="Gene3D" id="3.30.70.100">
    <property type="match status" value="1"/>
</dbReference>
<organism evidence="1 2">
    <name type="scientific">Exophiala aquamarina CBS 119918</name>
    <dbReference type="NCBI Taxonomy" id="1182545"/>
    <lineage>
        <taxon>Eukaryota</taxon>
        <taxon>Fungi</taxon>
        <taxon>Dikarya</taxon>
        <taxon>Ascomycota</taxon>
        <taxon>Pezizomycotina</taxon>
        <taxon>Eurotiomycetes</taxon>
        <taxon>Chaetothyriomycetidae</taxon>
        <taxon>Chaetothyriales</taxon>
        <taxon>Herpotrichiellaceae</taxon>
        <taxon>Exophiala</taxon>
    </lineage>
</organism>
<keyword evidence="2" id="KW-1185">Reference proteome</keyword>
<accession>A0A072P5H9</accession>
<evidence type="ECO:0000313" key="2">
    <source>
        <dbReference type="Proteomes" id="UP000027920"/>
    </source>
</evidence>
<dbReference type="HOGENOM" id="CLU_081631_2_1_1"/>
<dbReference type="Proteomes" id="UP000027920">
    <property type="component" value="Unassembled WGS sequence"/>
</dbReference>